<sequence>MASFGKILRRSFATVSDSAVTHASGPLKPGSPAYLRLKSGQVFSGVSFGANSSKSGEAVFSTSTVGYPESMTDPSYRGQILVFTQPLIGNYGVPSGEKDKHGLFKFFESDGIQVEGIVVNDYATKYSHWNAIESLSQWCRRYNVPAISGIDTRAVVHILREQGSTLASIDSSPDAERVVFDPNTRNLVAEVSTKHAYTVGSGDIHIGVIDCGIKHNILRSLLDQNVRATVLPWDCDLPKIMHQFDGLFISNGPGNPTHVTKLIDNLRIAVDRFNKPIFGICMGNQLIGQAAGLGIYKMQFGNRGHNQPAIDVSTGRCFITSQNHGYALDDKIMPPGWRRHFVNANDGSNEGIIHESKPIASVQFHPEAKGGPEDTMYLFQTFASQVRQYKSKNTYSTKQSQPQI</sequence>
<gene>
    <name evidence="1" type="primary">CPA1_1</name>
    <name evidence="1" type="ORF">DSO57_1026170</name>
</gene>
<dbReference type="Proteomes" id="UP001165960">
    <property type="component" value="Unassembled WGS sequence"/>
</dbReference>
<reference evidence="1" key="1">
    <citation type="submission" date="2022-04" db="EMBL/GenBank/DDBJ databases">
        <title>Genome of the entomopathogenic fungus Entomophthora muscae.</title>
        <authorList>
            <person name="Elya C."/>
            <person name="Lovett B.R."/>
            <person name="Lee E."/>
            <person name="Macias A.M."/>
            <person name="Hajek A.E."/>
            <person name="De Bivort B.L."/>
            <person name="Kasson M.T."/>
            <person name="De Fine Licht H.H."/>
            <person name="Stajich J.E."/>
        </authorList>
    </citation>
    <scope>NUCLEOTIDE SEQUENCE</scope>
    <source>
        <strain evidence="1">Berkeley</strain>
    </source>
</reference>
<keyword evidence="2" id="KW-1185">Reference proteome</keyword>
<accession>A0ACC2RGZ6</accession>
<name>A0ACC2RGZ6_9FUNG</name>
<evidence type="ECO:0000313" key="1">
    <source>
        <dbReference type="EMBL" id="KAJ9049289.1"/>
    </source>
</evidence>
<dbReference type="EMBL" id="QTSX02007251">
    <property type="protein sequence ID" value="KAJ9049289.1"/>
    <property type="molecule type" value="Genomic_DNA"/>
</dbReference>
<keyword evidence="1" id="KW-0436">Ligase</keyword>
<comment type="caution">
    <text evidence="1">The sequence shown here is derived from an EMBL/GenBank/DDBJ whole genome shotgun (WGS) entry which is preliminary data.</text>
</comment>
<evidence type="ECO:0000313" key="2">
    <source>
        <dbReference type="Proteomes" id="UP001165960"/>
    </source>
</evidence>
<organism evidence="1 2">
    <name type="scientific">Entomophthora muscae</name>
    <dbReference type="NCBI Taxonomy" id="34485"/>
    <lineage>
        <taxon>Eukaryota</taxon>
        <taxon>Fungi</taxon>
        <taxon>Fungi incertae sedis</taxon>
        <taxon>Zoopagomycota</taxon>
        <taxon>Entomophthoromycotina</taxon>
        <taxon>Entomophthoromycetes</taxon>
        <taxon>Entomophthorales</taxon>
        <taxon>Entomophthoraceae</taxon>
        <taxon>Entomophthora</taxon>
    </lineage>
</organism>
<dbReference type="EC" id="6.3.5.5" evidence="1"/>
<proteinExistence type="predicted"/>
<protein>
    <submittedName>
        <fullName evidence="1">Multifunctional pyrimidine synthesis protein CAD</fullName>
        <ecNumber evidence="1">6.3.5.5</ecNumber>
    </submittedName>
</protein>